<gene>
    <name evidence="1" type="ORF">J2W98_003440</name>
</gene>
<sequence>MIDHKLPATCIGMYWGTSVMIRGEGKRPKEYLIWDGGDWNE</sequence>
<accession>A0ABU1QIW2</accession>
<dbReference type="Proteomes" id="UP001266807">
    <property type="component" value="Unassembled WGS sequence"/>
</dbReference>
<evidence type="ECO:0000313" key="1">
    <source>
        <dbReference type="EMBL" id="MDR6779160.1"/>
    </source>
</evidence>
<comment type="caution">
    <text evidence="1">The sequence shown here is derived from an EMBL/GenBank/DDBJ whole genome shotgun (WGS) entry which is preliminary data.</text>
</comment>
<protein>
    <submittedName>
        <fullName evidence="1">Uncharacterized protein</fullName>
    </submittedName>
</protein>
<name>A0ABU1QIW2_9BACL</name>
<organism evidence="1 2">
    <name type="scientific">Paenibacillus peoriae</name>
    <dbReference type="NCBI Taxonomy" id="59893"/>
    <lineage>
        <taxon>Bacteria</taxon>
        <taxon>Bacillati</taxon>
        <taxon>Bacillota</taxon>
        <taxon>Bacilli</taxon>
        <taxon>Bacillales</taxon>
        <taxon>Paenibacillaceae</taxon>
        <taxon>Paenibacillus</taxon>
    </lineage>
</organism>
<dbReference type="EMBL" id="JAVDUG010000004">
    <property type="protein sequence ID" value="MDR6779160.1"/>
    <property type="molecule type" value="Genomic_DNA"/>
</dbReference>
<proteinExistence type="predicted"/>
<evidence type="ECO:0000313" key="2">
    <source>
        <dbReference type="Proteomes" id="UP001266807"/>
    </source>
</evidence>
<reference evidence="1 2" key="1">
    <citation type="submission" date="2023-07" db="EMBL/GenBank/DDBJ databases">
        <title>Sorghum-associated microbial communities from plants grown in Nebraska, USA.</title>
        <authorList>
            <person name="Schachtman D."/>
        </authorList>
    </citation>
    <scope>NUCLEOTIDE SEQUENCE [LARGE SCALE GENOMIC DNA]</scope>
    <source>
        <strain evidence="1 2">BE143</strain>
    </source>
</reference>
<keyword evidence="2" id="KW-1185">Reference proteome</keyword>
<dbReference type="RefSeq" id="WP_023988306.1">
    <property type="nucleotide sequence ID" value="NZ_CP011512.1"/>
</dbReference>